<sequence length="318" mass="33663">MGEDSTRGDVELLLRVARMYYEQHLTQVEIAREVGYSRPSVSRLLARARDQGIVHITISHPLEHVLSVEKRLREALPLKAVRVAEVDGTDVIGAVGQAAAELLINSVSNGQVVAVGNGRSIQAAAQRIPQIPRVDCTIVQLLGSIPGGLPSWGRDAPTICTRIASQLGAKVARMPVPLIVDNPSLLRPLMREEKVATTLALAARADVALVGVAGVEAKGAGNILAEYLTPDVREAIRIGGAVGHILDHHYDAAGRPVPTPLTPRTLALPLDELRRIPLVIGAAGGEDKVEAIVGAVRGGILSALATDYQTALSILDFL</sequence>
<name>A0A1H0A2T9_9ACTO</name>
<dbReference type="InterPro" id="IPR007324">
    <property type="entry name" value="Sugar-bd_dom_put"/>
</dbReference>
<feature type="domain" description="Sugar-binding" evidence="5">
    <location>
        <begin position="61"/>
        <end position="315"/>
    </location>
</feature>
<accession>A0A1H0A2T9</accession>
<dbReference type="Proteomes" id="UP000199671">
    <property type="component" value="Unassembled WGS sequence"/>
</dbReference>
<keyword evidence="2" id="KW-0805">Transcription regulation</keyword>
<evidence type="ECO:0000256" key="2">
    <source>
        <dbReference type="ARBA" id="ARBA00023015"/>
    </source>
</evidence>
<dbReference type="GO" id="GO:0003677">
    <property type="term" value="F:DNA binding"/>
    <property type="evidence" value="ECO:0007669"/>
    <property type="project" value="UniProtKB-KW"/>
</dbReference>
<dbReference type="PANTHER" id="PTHR34294">
    <property type="entry name" value="TRANSCRIPTIONAL REGULATOR-RELATED"/>
    <property type="match status" value="1"/>
</dbReference>
<dbReference type="Gene3D" id="1.10.10.10">
    <property type="entry name" value="Winged helix-like DNA-binding domain superfamily/Winged helix DNA-binding domain"/>
    <property type="match status" value="1"/>
</dbReference>
<dbReference type="Pfam" id="PF04198">
    <property type="entry name" value="Sugar-bind"/>
    <property type="match status" value="1"/>
</dbReference>
<organism evidence="6 7">
    <name type="scientific">Actinomyces ruminicola</name>
    <dbReference type="NCBI Taxonomy" id="332524"/>
    <lineage>
        <taxon>Bacteria</taxon>
        <taxon>Bacillati</taxon>
        <taxon>Actinomycetota</taxon>
        <taxon>Actinomycetes</taxon>
        <taxon>Actinomycetales</taxon>
        <taxon>Actinomycetaceae</taxon>
        <taxon>Actinomyces</taxon>
    </lineage>
</organism>
<dbReference type="PANTHER" id="PTHR34294:SF1">
    <property type="entry name" value="TRANSCRIPTIONAL REGULATOR LSRR"/>
    <property type="match status" value="1"/>
</dbReference>
<dbReference type="EMBL" id="FNHU01000021">
    <property type="protein sequence ID" value="SDN27283.1"/>
    <property type="molecule type" value="Genomic_DNA"/>
</dbReference>
<reference evidence="6 7" key="1">
    <citation type="submission" date="2016-10" db="EMBL/GenBank/DDBJ databases">
        <authorList>
            <person name="de Groot N.N."/>
        </authorList>
    </citation>
    <scope>NUCLEOTIDE SEQUENCE [LARGE SCALE GENOMIC DNA]</scope>
    <source>
        <strain evidence="6 7">KPR-7B</strain>
    </source>
</reference>
<dbReference type="InterPro" id="IPR051054">
    <property type="entry name" value="SorC_transcr_regulators"/>
</dbReference>
<keyword evidence="4" id="KW-0804">Transcription</keyword>
<dbReference type="InterPro" id="IPR037171">
    <property type="entry name" value="NagB/RpiA_transferase-like"/>
</dbReference>
<comment type="similarity">
    <text evidence="1">Belongs to the SorC transcriptional regulatory family.</text>
</comment>
<evidence type="ECO:0000256" key="3">
    <source>
        <dbReference type="ARBA" id="ARBA00023125"/>
    </source>
</evidence>
<dbReference type="GO" id="GO:0030246">
    <property type="term" value="F:carbohydrate binding"/>
    <property type="evidence" value="ECO:0007669"/>
    <property type="project" value="InterPro"/>
</dbReference>
<evidence type="ECO:0000259" key="5">
    <source>
        <dbReference type="Pfam" id="PF04198"/>
    </source>
</evidence>
<evidence type="ECO:0000313" key="7">
    <source>
        <dbReference type="Proteomes" id="UP000199671"/>
    </source>
</evidence>
<dbReference type="Gene3D" id="3.40.50.1360">
    <property type="match status" value="1"/>
</dbReference>
<proteinExistence type="inferred from homology"/>
<dbReference type="GO" id="GO:0003700">
    <property type="term" value="F:DNA-binding transcription factor activity"/>
    <property type="evidence" value="ECO:0007669"/>
    <property type="project" value="InterPro"/>
</dbReference>
<evidence type="ECO:0000256" key="1">
    <source>
        <dbReference type="ARBA" id="ARBA00010466"/>
    </source>
</evidence>
<evidence type="ECO:0000256" key="4">
    <source>
        <dbReference type="ARBA" id="ARBA00023163"/>
    </source>
</evidence>
<dbReference type="AlphaFoldDB" id="A0A1H0A2T9"/>
<dbReference type="RefSeq" id="WP_092612963.1">
    <property type="nucleotide sequence ID" value="NZ_FNHU01000021.1"/>
</dbReference>
<dbReference type="SUPFAM" id="SSF100950">
    <property type="entry name" value="NagB/RpiA/CoA transferase-like"/>
    <property type="match status" value="1"/>
</dbReference>
<gene>
    <name evidence="6" type="ORF">SAMN04487766_12118</name>
</gene>
<dbReference type="InterPro" id="IPR036388">
    <property type="entry name" value="WH-like_DNA-bd_sf"/>
</dbReference>
<dbReference type="OrthoDB" id="186585at2"/>
<protein>
    <submittedName>
        <fullName evidence="6">DNA-binding transcriptional regulator LsrR, DeoR family</fullName>
    </submittedName>
</protein>
<keyword evidence="3 6" id="KW-0238">DNA-binding</keyword>
<evidence type="ECO:0000313" key="6">
    <source>
        <dbReference type="EMBL" id="SDN27283.1"/>
    </source>
</evidence>